<dbReference type="InterPro" id="IPR011051">
    <property type="entry name" value="RmlC_Cupin_sf"/>
</dbReference>
<organism evidence="2 3">
    <name type="scientific">Striga hermonthica</name>
    <name type="common">Purple witchweed</name>
    <name type="synonym">Buchnera hermonthica</name>
    <dbReference type="NCBI Taxonomy" id="68872"/>
    <lineage>
        <taxon>Eukaryota</taxon>
        <taxon>Viridiplantae</taxon>
        <taxon>Streptophyta</taxon>
        <taxon>Embryophyta</taxon>
        <taxon>Tracheophyta</taxon>
        <taxon>Spermatophyta</taxon>
        <taxon>Magnoliopsida</taxon>
        <taxon>eudicotyledons</taxon>
        <taxon>Gunneridae</taxon>
        <taxon>Pentapetalae</taxon>
        <taxon>asterids</taxon>
        <taxon>lamiids</taxon>
        <taxon>Lamiales</taxon>
        <taxon>Orobanchaceae</taxon>
        <taxon>Buchnereae</taxon>
        <taxon>Striga</taxon>
    </lineage>
</organism>
<dbReference type="Proteomes" id="UP001153555">
    <property type="component" value="Unassembled WGS sequence"/>
</dbReference>
<evidence type="ECO:0000256" key="1">
    <source>
        <dbReference type="SAM" id="SignalP"/>
    </source>
</evidence>
<gene>
    <name evidence="2" type="ORF">SHERM_15560</name>
</gene>
<proteinExistence type="predicted"/>
<sequence length="308" mass="35517">MSFGVRIGLALLGLILAQAALGLADHDPRPSKSPIEHLRECTKSCDRQRQSPERQQVCKQRCQEEYEREKERYEEDIMTRGEKEKESSNSPYVFEDSHFMTGMKTQHGQVRILQRFTDRSDLLRGIENYRVTGIVSILRQDRRESFNIKQGDIFRINSGTTTYLINSDKNQKLILAKLLQPVNTPGQFQTFFGAGGENPESFFKAFSKEILEAAFNTRSDRLQRIFGQQKQGAIMKASDEQIRSMSHHEEGSVWPFRGETKGTYTINIYQQQPKHRNQYGQLFEVDPTNYRQLKDLNIAVSLANITQA</sequence>
<comment type="caution">
    <text evidence="2">The sequence shown here is derived from an EMBL/GenBank/DDBJ whole genome shotgun (WGS) entry which is preliminary data.</text>
</comment>
<dbReference type="PANTHER" id="PTHR31189:SF13">
    <property type="entry name" value="CUPINCIN"/>
    <property type="match status" value="1"/>
</dbReference>
<dbReference type="CDD" id="cd02244">
    <property type="entry name" value="cupin_7S_vicilin-like_N"/>
    <property type="match status" value="1"/>
</dbReference>
<dbReference type="InterPro" id="IPR050253">
    <property type="entry name" value="Seed_Storage-Functional"/>
</dbReference>
<dbReference type="Gene3D" id="2.60.120.1450">
    <property type="match status" value="1"/>
</dbReference>
<reference evidence="2" key="1">
    <citation type="submission" date="2019-12" db="EMBL/GenBank/DDBJ databases">
        <authorList>
            <person name="Scholes J."/>
        </authorList>
    </citation>
    <scope>NUCLEOTIDE SEQUENCE</scope>
</reference>
<name>A0A9N7R553_STRHE</name>
<keyword evidence="1" id="KW-0732">Signal</keyword>
<evidence type="ECO:0008006" key="4">
    <source>
        <dbReference type="Google" id="ProtNLM"/>
    </source>
</evidence>
<dbReference type="OrthoDB" id="1912756at2759"/>
<dbReference type="Gene3D" id="2.60.120.10">
    <property type="entry name" value="Jelly Rolls"/>
    <property type="match status" value="2"/>
</dbReference>
<feature type="chain" id="PRO_5040150939" description="Vicilin" evidence="1">
    <location>
        <begin position="25"/>
        <end position="308"/>
    </location>
</feature>
<dbReference type="EMBL" id="CACSLK010012531">
    <property type="protein sequence ID" value="CAA0815546.1"/>
    <property type="molecule type" value="Genomic_DNA"/>
</dbReference>
<keyword evidence="3" id="KW-1185">Reference proteome</keyword>
<dbReference type="AlphaFoldDB" id="A0A9N7R553"/>
<evidence type="ECO:0000313" key="2">
    <source>
        <dbReference type="EMBL" id="CAA0815546.1"/>
    </source>
</evidence>
<protein>
    <recommendedName>
        <fullName evidence="4">Vicilin</fullName>
    </recommendedName>
</protein>
<dbReference type="InterPro" id="IPR014710">
    <property type="entry name" value="RmlC-like_jellyroll"/>
</dbReference>
<dbReference type="SUPFAM" id="SSF51182">
    <property type="entry name" value="RmlC-like cupins"/>
    <property type="match status" value="1"/>
</dbReference>
<evidence type="ECO:0000313" key="3">
    <source>
        <dbReference type="Proteomes" id="UP001153555"/>
    </source>
</evidence>
<dbReference type="PANTHER" id="PTHR31189">
    <property type="entry name" value="OS03G0336100 PROTEIN-RELATED"/>
    <property type="match status" value="1"/>
</dbReference>
<feature type="signal peptide" evidence="1">
    <location>
        <begin position="1"/>
        <end position="24"/>
    </location>
</feature>
<accession>A0A9N7R553</accession>